<evidence type="ECO:0000256" key="1">
    <source>
        <dbReference type="SAM" id="Phobius"/>
    </source>
</evidence>
<dbReference type="EMBL" id="CR936257">
    <property type="protein sequence ID" value="CAI49321.1"/>
    <property type="molecule type" value="Genomic_DNA"/>
</dbReference>
<proteinExistence type="predicted"/>
<evidence type="ECO:0000313" key="2">
    <source>
        <dbReference type="EMBL" id="CAI49321.1"/>
    </source>
</evidence>
<feature type="transmembrane region" description="Helical" evidence="1">
    <location>
        <begin position="58"/>
        <end position="81"/>
    </location>
</feature>
<accession>A0A1U7EW70</accession>
<keyword evidence="1" id="KW-0472">Membrane</keyword>
<dbReference type="HOGENOM" id="CLU_161118_1_1_2"/>
<protein>
    <recommendedName>
        <fullName evidence="4">Cox cluster protein</fullName>
    </recommendedName>
</protein>
<dbReference type="GeneID" id="3701450"/>
<evidence type="ECO:0008006" key="4">
    <source>
        <dbReference type="Google" id="ProtNLM"/>
    </source>
</evidence>
<dbReference type="RefSeq" id="WP_011322947.1">
    <property type="nucleotide sequence ID" value="NC_007426.1"/>
</dbReference>
<sequence>MSDSDSAGVGGRRIIVGLYIIVVTIAGLLGAIIGSAGLRDLEPVSFLGIVTFQPTPTGLAAFGMTTVGFGLGLVLLLVVVVSRRIPDEA</sequence>
<keyword evidence="1" id="KW-1133">Transmembrane helix</keyword>
<keyword evidence="3" id="KW-1185">Reference proteome</keyword>
<dbReference type="eggNOG" id="arCOG06260">
    <property type="taxonomic scope" value="Archaea"/>
</dbReference>
<dbReference type="Proteomes" id="UP000002698">
    <property type="component" value="Chromosome"/>
</dbReference>
<name>A0A1U7EW70_NATPD</name>
<dbReference type="AlphaFoldDB" id="A0A1U7EW70"/>
<keyword evidence="1" id="KW-0812">Transmembrane</keyword>
<dbReference type="InterPro" id="IPR055942">
    <property type="entry name" value="DUF7520"/>
</dbReference>
<gene>
    <name evidence="2" type="ordered locus">NP_2460A</name>
</gene>
<reference evidence="2 3" key="1">
    <citation type="journal article" date="2005" name="Genome Res.">
        <title>Living with two extremes: conclusions from the genome sequence of Natronomonas pharaonis.</title>
        <authorList>
            <person name="Falb M."/>
            <person name="Pfeiffer F."/>
            <person name="Palm P."/>
            <person name="Rodewald K."/>
            <person name="Hickmann V."/>
            <person name="Tittor J."/>
            <person name="Oesterhelt D."/>
        </authorList>
    </citation>
    <scope>NUCLEOTIDE SEQUENCE [LARGE SCALE GENOMIC DNA]</scope>
    <source>
        <strain evidence="3">ATCC 35678 / DSM 2160 / CIP 103997 / JCM 8858 / NBRC 14720 / NCIMB 2260 / Gabara</strain>
    </source>
</reference>
<dbReference type="Pfam" id="PF24364">
    <property type="entry name" value="DUF7520"/>
    <property type="match status" value="1"/>
</dbReference>
<evidence type="ECO:0000313" key="3">
    <source>
        <dbReference type="Proteomes" id="UP000002698"/>
    </source>
</evidence>
<dbReference type="KEGG" id="nph:NP_2460A"/>
<feature type="transmembrane region" description="Helical" evidence="1">
    <location>
        <begin position="16"/>
        <end position="38"/>
    </location>
</feature>
<organism evidence="2 3">
    <name type="scientific">Natronomonas pharaonis (strain ATCC 35678 / DSM 2160 / CIP 103997 / JCM 8858 / NBRC 14720 / NCIMB 2260 / Gabara)</name>
    <name type="common">Halobacterium pharaonis</name>
    <dbReference type="NCBI Taxonomy" id="348780"/>
    <lineage>
        <taxon>Archaea</taxon>
        <taxon>Methanobacteriati</taxon>
        <taxon>Methanobacteriota</taxon>
        <taxon>Stenosarchaea group</taxon>
        <taxon>Halobacteria</taxon>
        <taxon>Halobacteriales</taxon>
        <taxon>Natronomonadaceae</taxon>
        <taxon>Natronomonas</taxon>
    </lineage>
</organism>
<dbReference type="EnsemblBacteria" id="CAI49321">
    <property type="protein sequence ID" value="CAI49321"/>
    <property type="gene ID" value="NP_2460A"/>
</dbReference>